<feature type="compositionally biased region" description="Basic and acidic residues" evidence="1">
    <location>
        <begin position="67"/>
        <end position="76"/>
    </location>
</feature>
<name>A0A9P3GEJ2_9APHY</name>
<evidence type="ECO:0000256" key="1">
    <source>
        <dbReference type="SAM" id="MobiDB-lite"/>
    </source>
</evidence>
<evidence type="ECO:0000313" key="3">
    <source>
        <dbReference type="Proteomes" id="UP000703269"/>
    </source>
</evidence>
<feature type="compositionally biased region" description="Basic residues" evidence="1">
    <location>
        <begin position="113"/>
        <end position="122"/>
    </location>
</feature>
<gene>
    <name evidence="2" type="ORF">PsYK624_084640</name>
</gene>
<feature type="compositionally biased region" description="Basic and acidic residues" evidence="1">
    <location>
        <begin position="47"/>
        <end position="59"/>
    </location>
</feature>
<dbReference type="Proteomes" id="UP000703269">
    <property type="component" value="Unassembled WGS sequence"/>
</dbReference>
<dbReference type="EMBL" id="BPQB01000025">
    <property type="protein sequence ID" value="GJE92310.1"/>
    <property type="molecule type" value="Genomic_DNA"/>
</dbReference>
<dbReference type="AlphaFoldDB" id="A0A9P3GEJ2"/>
<feature type="region of interest" description="Disordered" evidence="1">
    <location>
        <begin position="27"/>
        <end position="176"/>
    </location>
</feature>
<evidence type="ECO:0000313" key="2">
    <source>
        <dbReference type="EMBL" id="GJE92310.1"/>
    </source>
</evidence>
<feature type="compositionally biased region" description="Low complexity" evidence="1">
    <location>
        <begin position="126"/>
        <end position="136"/>
    </location>
</feature>
<reference evidence="2 3" key="1">
    <citation type="submission" date="2021-08" db="EMBL/GenBank/DDBJ databases">
        <title>Draft Genome Sequence of Phanerochaete sordida strain YK-624.</title>
        <authorList>
            <person name="Mori T."/>
            <person name="Dohra H."/>
            <person name="Suzuki T."/>
            <person name="Kawagishi H."/>
            <person name="Hirai H."/>
        </authorList>
    </citation>
    <scope>NUCLEOTIDE SEQUENCE [LARGE SCALE GENOMIC DNA]</scope>
    <source>
        <strain evidence="2 3">YK-624</strain>
    </source>
</reference>
<feature type="compositionally biased region" description="Basic and acidic residues" evidence="1">
    <location>
        <begin position="83"/>
        <end position="104"/>
    </location>
</feature>
<keyword evidence="3" id="KW-1185">Reference proteome</keyword>
<comment type="caution">
    <text evidence="2">The sequence shown here is derived from an EMBL/GenBank/DDBJ whole genome shotgun (WGS) entry which is preliminary data.</text>
</comment>
<sequence length="176" mass="18990">MAFSLDSACPYGLCEFDTTTGVVTIAKKPPPPFDVFAPEPEPEVNPDEARRKRISDDAMYHYIQNKMKQDDRAREHAQKRRQTRDDRQVLDPYHAVDDKKRAAESEGGSGEPKKKKSKKNKGGAKGSKSTAAVDAEGSGGGEQAAEKGARGPSDSGKDAPRAGDKDDVPMAEEAAT</sequence>
<proteinExistence type="predicted"/>
<feature type="compositionally biased region" description="Basic and acidic residues" evidence="1">
    <location>
        <begin position="144"/>
        <end position="168"/>
    </location>
</feature>
<accession>A0A9P3GEJ2</accession>
<protein>
    <submittedName>
        <fullName evidence="2">Uncharacterized protein</fullName>
    </submittedName>
</protein>
<organism evidence="2 3">
    <name type="scientific">Phanerochaete sordida</name>
    <dbReference type="NCBI Taxonomy" id="48140"/>
    <lineage>
        <taxon>Eukaryota</taxon>
        <taxon>Fungi</taxon>
        <taxon>Dikarya</taxon>
        <taxon>Basidiomycota</taxon>
        <taxon>Agaricomycotina</taxon>
        <taxon>Agaricomycetes</taxon>
        <taxon>Polyporales</taxon>
        <taxon>Phanerochaetaceae</taxon>
        <taxon>Phanerochaete</taxon>
    </lineage>
</organism>